<evidence type="ECO:0000313" key="2">
    <source>
        <dbReference type="Proteomes" id="UP000735302"/>
    </source>
</evidence>
<organism evidence="1 2">
    <name type="scientific">Plakobranchus ocellatus</name>
    <dbReference type="NCBI Taxonomy" id="259542"/>
    <lineage>
        <taxon>Eukaryota</taxon>
        <taxon>Metazoa</taxon>
        <taxon>Spiralia</taxon>
        <taxon>Lophotrochozoa</taxon>
        <taxon>Mollusca</taxon>
        <taxon>Gastropoda</taxon>
        <taxon>Heterobranchia</taxon>
        <taxon>Euthyneura</taxon>
        <taxon>Panpulmonata</taxon>
        <taxon>Sacoglossa</taxon>
        <taxon>Placobranchoidea</taxon>
        <taxon>Plakobranchidae</taxon>
        <taxon>Plakobranchus</taxon>
    </lineage>
</organism>
<proteinExistence type="predicted"/>
<sequence>MAVWIPISSPSALKHVELQGASISRLPLKKQINALYPACGLFVLNPGDVIQVKVTGYELVYMYMYTCWTASHSRNRNTQLLVLPLSNRGRGCYPHI</sequence>
<dbReference type="AlphaFoldDB" id="A0AAV3YR68"/>
<protein>
    <submittedName>
        <fullName evidence="1">Uncharacterized protein</fullName>
    </submittedName>
</protein>
<dbReference type="Proteomes" id="UP000735302">
    <property type="component" value="Unassembled WGS sequence"/>
</dbReference>
<gene>
    <name evidence="1" type="ORF">PoB_001204900</name>
</gene>
<accession>A0AAV3YR68</accession>
<name>A0AAV3YR68_9GAST</name>
<comment type="caution">
    <text evidence="1">The sequence shown here is derived from an EMBL/GenBank/DDBJ whole genome shotgun (WGS) entry which is preliminary data.</text>
</comment>
<reference evidence="1 2" key="1">
    <citation type="journal article" date="2021" name="Elife">
        <title>Chloroplast acquisition without the gene transfer in kleptoplastic sea slugs, Plakobranchus ocellatus.</title>
        <authorList>
            <person name="Maeda T."/>
            <person name="Takahashi S."/>
            <person name="Yoshida T."/>
            <person name="Shimamura S."/>
            <person name="Takaki Y."/>
            <person name="Nagai Y."/>
            <person name="Toyoda A."/>
            <person name="Suzuki Y."/>
            <person name="Arimoto A."/>
            <person name="Ishii H."/>
            <person name="Satoh N."/>
            <person name="Nishiyama T."/>
            <person name="Hasebe M."/>
            <person name="Maruyama T."/>
            <person name="Minagawa J."/>
            <person name="Obokata J."/>
            <person name="Shigenobu S."/>
        </authorList>
    </citation>
    <scope>NUCLEOTIDE SEQUENCE [LARGE SCALE GENOMIC DNA]</scope>
</reference>
<evidence type="ECO:0000313" key="1">
    <source>
        <dbReference type="EMBL" id="GFN85543.1"/>
    </source>
</evidence>
<dbReference type="EMBL" id="BLXT01001417">
    <property type="protein sequence ID" value="GFN85543.1"/>
    <property type="molecule type" value="Genomic_DNA"/>
</dbReference>
<keyword evidence="2" id="KW-1185">Reference proteome</keyword>